<keyword evidence="1" id="KW-0723">Serine/threonine-protein kinase</keyword>
<dbReference type="GO" id="GO:0051239">
    <property type="term" value="P:regulation of multicellular organismal process"/>
    <property type="evidence" value="ECO:0007669"/>
    <property type="project" value="UniProtKB-ARBA"/>
</dbReference>
<dbReference type="EMBL" id="DS235824">
    <property type="protein sequence ID" value="EEB17904.1"/>
    <property type="molecule type" value="Genomic_DNA"/>
</dbReference>
<comment type="similarity">
    <text evidence="8">Belongs to the protein kinase superfamily. STE Ser/Thr protein kinase family. MAP kinase kinase subfamily.</text>
</comment>
<evidence type="ECO:0000256" key="5">
    <source>
        <dbReference type="ARBA" id="ARBA00022777"/>
    </source>
</evidence>
<dbReference type="GO" id="GO:0043068">
    <property type="term" value="P:positive regulation of programmed cell death"/>
    <property type="evidence" value="ECO:0007669"/>
    <property type="project" value="UniProtKB-ARBA"/>
</dbReference>
<feature type="region of interest" description="Disordered" evidence="13">
    <location>
        <begin position="529"/>
        <end position="619"/>
    </location>
</feature>
<reference evidence="16" key="3">
    <citation type="submission" date="2020-05" db="UniProtKB">
        <authorList>
            <consortium name="EnsemblMetazoa"/>
        </authorList>
    </citation>
    <scope>IDENTIFICATION</scope>
    <source>
        <strain evidence="16">USDA</strain>
    </source>
</reference>
<dbReference type="FunCoup" id="E0VWZ8">
    <property type="interactions" value="179"/>
</dbReference>
<comment type="catalytic activity">
    <reaction evidence="10">
        <text>L-seryl-[protein] + ATP = O-phospho-L-seryl-[protein] + ADP + H(+)</text>
        <dbReference type="Rhea" id="RHEA:17989"/>
        <dbReference type="Rhea" id="RHEA-COMP:9863"/>
        <dbReference type="Rhea" id="RHEA-COMP:11604"/>
        <dbReference type="ChEBI" id="CHEBI:15378"/>
        <dbReference type="ChEBI" id="CHEBI:29999"/>
        <dbReference type="ChEBI" id="CHEBI:30616"/>
        <dbReference type="ChEBI" id="CHEBI:83421"/>
        <dbReference type="ChEBI" id="CHEBI:456216"/>
        <dbReference type="EC" id="2.7.12.2"/>
    </reaction>
</comment>
<dbReference type="GO" id="GO:0006950">
    <property type="term" value="P:response to stress"/>
    <property type="evidence" value="ECO:0007669"/>
    <property type="project" value="UniProtKB-ARBA"/>
</dbReference>
<dbReference type="SMART" id="SM00220">
    <property type="entry name" value="S_TKc"/>
    <property type="match status" value="1"/>
</dbReference>
<evidence type="ECO:0000256" key="8">
    <source>
        <dbReference type="ARBA" id="ARBA00038035"/>
    </source>
</evidence>
<feature type="compositionally biased region" description="Polar residues" evidence="13">
    <location>
        <begin position="581"/>
        <end position="601"/>
    </location>
</feature>
<feature type="domain" description="Protein kinase" evidence="14">
    <location>
        <begin position="116"/>
        <end position="376"/>
    </location>
</feature>
<dbReference type="CDD" id="cd06618">
    <property type="entry name" value="PKc_MKK7"/>
    <property type="match status" value="1"/>
</dbReference>
<evidence type="ECO:0000256" key="13">
    <source>
        <dbReference type="SAM" id="MobiDB-lite"/>
    </source>
</evidence>
<evidence type="ECO:0000256" key="12">
    <source>
        <dbReference type="ARBA" id="ARBA00051693"/>
    </source>
</evidence>
<dbReference type="Gene3D" id="1.10.510.10">
    <property type="entry name" value="Transferase(Phosphotransferase) domain 1"/>
    <property type="match status" value="1"/>
</dbReference>
<dbReference type="HOGENOM" id="CLU_008895_0_0_1"/>
<dbReference type="GO" id="GO:0005524">
    <property type="term" value="F:ATP binding"/>
    <property type="evidence" value="ECO:0007669"/>
    <property type="project" value="UniProtKB-KW"/>
</dbReference>
<dbReference type="Pfam" id="PF00069">
    <property type="entry name" value="Pkinase"/>
    <property type="match status" value="1"/>
</dbReference>
<evidence type="ECO:0000313" key="17">
    <source>
        <dbReference type="Proteomes" id="UP000009046"/>
    </source>
</evidence>
<evidence type="ECO:0000256" key="4">
    <source>
        <dbReference type="ARBA" id="ARBA00022741"/>
    </source>
</evidence>
<dbReference type="AlphaFoldDB" id="E0VWZ8"/>
<gene>
    <name evidence="16" type="primary">8235880</name>
    <name evidence="15" type="ORF">Phum_PHUM492330</name>
</gene>
<evidence type="ECO:0000313" key="15">
    <source>
        <dbReference type="EMBL" id="EEB17904.1"/>
    </source>
</evidence>
<feature type="region of interest" description="Disordered" evidence="13">
    <location>
        <begin position="644"/>
        <end position="751"/>
    </location>
</feature>
<feature type="region of interest" description="Disordered" evidence="13">
    <location>
        <begin position="418"/>
        <end position="442"/>
    </location>
</feature>
<dbReference type="InterPro" id="IPR011009">
    <property type="entry name" value="Kinase-like_dom_sf"/>
</dbReference>
<feature type="compositionally biased region" description="Basic and acidic residues" evidence="13">
    <location>
        <begin position="602"/>
        <end position="619"/>
    </location>
</feature>
<evidence type="ECO:0000256" key="2">
    <source>
        <dbReference type="ARBA" id="ARBA00022553"/>
    </source>
</evidence>
<evidence type="ECO:0000259" key="14">
    <source>
        <dbReference type="PROSITE" id="PS50011"/>
    </source>
</evidence>
<feature type="compositionally biased region" description="Polar residues" evidence="13">
    <location>
        <begin position="737"/>
        <end position="747"/>
    </location>
</feature>
<dbReference type="CTD" id="8235880"/>
<dbReference type="eggNOG" id="KOG0983">
    <property type="taxonomic scope" value="Eukaryota"/>
</dbReference>
<dbReference type="GO" id="GO:0004708">
    <property type="term" value="F:MAP kinase kinase activity"/>
    <property type="evidence" value="ECO:0007669"/>
    <property type="project" value="UniProtKB-EC"/>
</dbReference>
<protein>
    <recommendedName>
        <fullName evidence="9">mitogen-activated protein kinase kinase</fullName>
        <ecNumber evidence="9">2.7.12.2</ecNumber>
    </recommendedName>
</protein>
<feature type="compositionally biased region" description="Polar residues" evidence="13">
    <location>
        <begin position="560"/>
        <end position="572"/>
    </location>
</feature>
<dbReference type="GO" id="GO:0004713">
    <property type="term" value="F:protein tyrosine kinase activity"/>
    <property type="evidence" value="ECO:0007669"/>
    <property type="project" value="UniProtKB-KW"/>
</dbReference>
<dbReference type="InterPro" id="IPR000719">
    <property type="entry name" value="Prot_kinase_dom"/>
</dbReference>
<evidence type="ECO:0000256" key="11">
    <source>
        <dbReference type="ARBA" id="ARBA00049299"/>
    </source>
</evidence>
<sequence>MSKPSSYLADKIDALENKFKVENEKDKDKASKEYNGGLDAPRAGSGRRPRNLTELSMSGGTQSTRTPKKLLDLPMFPVQQRVSNTGEIDRKMQDIMKLTGILEINGKKYETDIKDLDHCGDLGNGTCGHVVKMLHRPSQTVIAVKQMRRSGNSEENKRIVMDLEVVLKSHDCPYIVQCLGCFITESDVWICMELMATCFDKLLKRLKISIPEDILGKVTYATVKALDYLKEKHGVIHRDVKPSNILLDERGNVKLCDFGISGRLVDSKPQTTSAGCAAYLAPERIAPQNPSKPDYDIRADVWSLGITLVELATGEFPYKNCKSDFEVLAEVVDGEPPKLPQDRNFSPEFISFVNSCLTKNYKERPKYRKLLDHPFMKMSEESKADVADWFAKTVPVTDMNLTGNSPIRRLCMRFPTPATSSSSSSASSTSSSASTPSSTRYNSNYIVNLNNEKSSELKFSQVNNNNSKGKITEIHFPPRNNERSTVAAITQKLESSHVSSTSGHVRHCDIYENRRRFFSQEPVVINGGSDLQKTWHQPKPPTHSHSHHHHHHHHHHFRSYPNQSFTNHQVPDNTLEPWRSYSPSRDSNNSNESSQCYSETNNTDHNHQVDGKSHEDTSKKRFSSYLKFHLGGKEESKRYNCLSSSFNNSKSTRVQSTSNPRVQSTLQISQPSQSPEPPPRYNRFTSQGEESGSPLPMKRGFLDHSPLRKGLVEGSPSLSRRYVSPSPPQPPPRRLSDCNSVPGSPQHRQVEHYRARFHYTPEPQRRLFRTEF</sequence>
<evidence type="ECO:0000256" key="10">
    <source>
        <dbReference type="ARBA" id="ARBA00049014"/>
    </source>
</evidence>
<evidence type="ECO:0000313" key="16">
    <source>
        <dbReference type="EnsemblMetazoa" id="PHUM492330-PA"/>
    </source>
</evidence>
<dbReference type="InterPro" id="IPR052468">
    <property type="entry name" value="Dual_spec_MAPK_kinase"/>
</dbReference>
<dbReference type="GO" id="GO:0004674">
    <property type="term" value="F:protein serine/threonine kinase activity"/>
    <property type="evidence" value="ECO:0007669"/>
    <property type="project" value="UniProtKB-KW"/>
</dbReference>
<keyword evidence="17" id="KW-1185">Reference proteome</keyword>
<dbReference type="SUPFAM" id="SSF56112">
    <property type="entry name" value="Protein kinase-like (PK-like)"/>
    <property type="match status" value="1"/>
</dbReference>
<dbReference type="FunFam" id="1.10.510.10:FF:000432">
    <property type="entry name" value="mitogen-activated protein kinase kinase 3"/>
    <property type="match status" value="1"/>
</dbReference>
<dbReference type="PROSITE" id="PS50011">
    <property type="entry name" value="PROTEIN_KINASE_DOM"/>
    <property type="match status" value="1"/>
</dbReference>
<feature type="compositionally biased region" description="Polar residues" evidence="13">
    <location>
        <begin position="53"/>
        <end position="65"/>
    </location>
</feature>
<dbReference type="PANTHER" id="PTHR47238">
    <property type="entry name" value="MITOGEN-ACTIVATED PROTEIN KINASE KINASE 5"/>
    <property type="match status" value="1"/>
</dbReference>
<dbReference type="GO" id="GO:0010508">
    <property type="term" value="P:positive regulation of autophagy"/>
    <property type="evidence" value="ECO:0007669"/>
    <property type="project" value="UniProtKB-ARBA"/>
</dbReference>
<dbReference type="OrthoDB" id="10252354at2759"/>
<evidence type="ECO:0000256" key="6">
    <source>
        <dbReference type="ARBA" id="ARBA00022840"/>
    </source>
</evidence>
<evidence type="ECO:0000256" key="3">
    <source>
        <dbReference type="ARBA" id="ARBA00022679"/>
    </source>
</evidence>
<evidence type="ECO:0000256" key="9">
    <source>
        <dbReference type="ARBA" id="ARBA00038999"/>
    </source>
</evidence>
<dbReference type="FunFam" id="3.30.200.20:FF:000040">
    <property type="entry name" value="Dual specificity mitogen-activated protein kinase kinase"/>
    <property type="match status" value="1"/>
</dbReference>
<dbReference type="PROSITE" id="PS00108">
    <property type="entry name" value="PROTEIN_KINASE_ST"/>
    <property type="match status" value="1"/>
</dbReference>
<comment type="catalytic activity">
    <reaction evidence="11">
        <text>L-threonyl-[protein] + ATP = O-phospho-L-threonyl-[protein] + ADP + H(+)</text>
        <dbReference type="Rhea" id="RHEA:46608"/>
        <dbReference type="Rhea" id="RHEA-COMP:11060"/>
        <dbReference type="Rhea" id="RHEA-COMP:11605"/>
        <dbReference type="ChEBI" id="CHEBI:15378"/>
        <dbReference type="ChEBI" id="CHEBI:30013"/>
        <dbReference type="ChEBI" id="CHEBI:30616"/>
        <dbReference type="ChEBI" id="CHEBI:61977"/>
        <dbReference type="ChEBI" id="CHEBI:456216"/>
        <dbReference type="EC" id="2.7.12.2"/>
    </reaction>
</comment>
<dbReference type="OMA" id="NRHWREN"/>
<dbReference type="PANTHER" id="PTHR47238:SF2">
    <property type="entry name" value="DUAL SPECIFICITY MITOGEN-ACTIVATED PROTEIN KINASE KINASE HEMIPTEROUS"/>
    <property type="match status" value="1"/>
</dbReference>
<comment type="catalytic activity">
    <reaction evidence="12">
        <text>L-tyrosyl-[protein] + ATP = O-phospho-L-tyrosyl-[protein] + ADP + H(+)</text>
        <dbReference type="Rhea" id="RHEA:10596"/>
        <dbReference type="Rhea" id="RHEA-COMP:10136"/>
        <dbReference type="Rhea" id="RHEA-COMP:20101"/>
        <dbReference type="ChEBI" id="CHEBI:15378"/>
        <dbReference type="ChEBI" id="CHEBI:30616"/>
        <dbReference type="ChEBI" id="CHEBI:46858"/>
        <dbReference type="ChEBI" id="CHEBI:61978"/>
        <dbReference type="ChEBI" id="CHEBI:456216"/>
        <dbReference type="EC" id="2.7.12.2"/>
    </reaction>
</comment>
<feature type="compositionally biased region" description="Polar residues" evidence="13">
    <location>
        <begin position="644"/>
        <end position="666"/>
    </location>
</feature>
<keyword evidence="3 15" id="KW-0808">Transferase</keyword>
<dbReference type="InterPro" id="IPR008271">
    <property type="entry name" value="Ser/Thr_kinase_AS"/>
</dbReference>
<keyword evidence="6" id="KW-0067">ATP-binding</keyword>
<keyword evidence="2" id="KW-0597">Phosphoprotein</keyword>
<accession>E0VWZ8</accession>
<dbReference type="Proteomes" id="UP000009046">
    <property type="component" value="Unassembled WGS sequence"/>
</dbReference>
<keyword evidence="4" id="KW-0547">Nucleotide-binding</keyword>
<proteinExistence type="inferred from homology"/>
<dbReference type="VEuPathDB" id="VectorBase:PHUM492330"/>
<keyword evidence="7" id="KW-0829">Tyrosine-protein kinase</keyword>
<reference evidence="15" key="1">
    <citation type="submission" date="2007-04" db="EMBL/GenBank/DDBJ databases">
        <title>Annotation of Pediculus humanus corporis strain USDA.</title>
        <authorList>
            <person name="Kirkness E."/>
            <person name="Hannick L."/>
            <person name="Hass B."/>
            <person name="Bruggner R."/>
            <person name="Lawson D."/>
            <person name="Bidwell S."/>
            <person name="Joardar V."/>
            <person name="Caler E."/>
            <person name="Walenz B."/>
            <person name="Inman J."/>
            <person name="Schobel S."/>
            <person name="Galinsky K."/>
            <person name="Amedeo P."/>
            <person name="Strausberg R."/>
        </authorList>
    </citation>
    <scope>NUCLEOTIDE SEQUENCE</scope>
    <source>
        <strain evidence="15">USDA</strain>
    </source>
</reference>
<reference evidence="15" key="2">
    <citation type="submission" date="2007-04" db="EMBL/GenBank/DDBJ databases">
        <title>The genome of the human body louse.</title>
        <authorList>
            <consortium name="The Human Body Louse Genome Consortium"/>
            <person name="Kirkness E."/>
            <person name="Walenz B."/>
            <person name="Hass B."/>
            <person name="Bruggner R."/>
            <person name="Strausberg R."/>
        </authorList>
    </citation>
    <scope>NUCLEOTIDE SEQUENCE</scope>
    <source>
        <strain evidence="15">USDA</strain>
    </source>
</reference>
<name>E0VWZ8_PEDHC</name>
<feature type="region of interest" description="Disordered" evidence="13">
    <location>
        <begin position="22"/>
        <end position="67"/>
    </location>
</feature>
<evidence type="ECO:0000256" key="7">
    <source>
        <dbReference type="ARBA" id="ARBA00023137"/>
    </source>
</evidence>
<dbReference type="EC" id="2.7.12.2" evidence="9"/>
<dbReference type="GO" id="GO:0005829">
    <property type="term" value="C:cytosol"/>
    <property type="evidence" value="ECO:0007669"/>
    <property type="project" value="UniProtKB-ARBA"/>
</dbReference>
<dbReference type="EMBL" id="AAZO01005954">
    <property type="status" value="NOT_ANNOTATED_CDS"/>
    <property type="molecule type" value="Genomic_DNA"/>
</dbReference>
<dbReference type="InParanoid" id="E0VWZ8"/>
<dbReference type="GO" id="GO:0030707">
    <property type="term" value="P:follicle cell of egg chamber development"/>
    <property type="evidence" value="ECO:0007669"/>
    <property type="project" value="UniProtKB-ARBA"/>
</dbReference>
<feature type="compositionally biased region" description="Low complexity" evidence="13">
    <location>
        <begin position="418"/>
        <end position="439"/>
    </location>
</feature>
<dbReference type="STRING" id="121224.E0VWZ8"/>
<dbReference type="EnsemblMetazoa" id="PHUM492330-RA">
    <property type="protein sequence ID" value="PHUM492330-PA"/>
    <property type="gene ID" value="PHUM492330"/>
</dbReference>
<keyword evidence="5 15" id="KW-0418">Kinase</keyword>
<dbReference type="KEGG" id="phu:Phum_PHUM492330"/>
<dbReference type="GeneID" id="8235880"/>
<feature type="compositionally biased region" description="Basic and acidic residues" evidence="13">
    <location>
        <begin position="22"/>
        <end position="32"/>
    </location>
</feature>
<dbReference type="Gene3D" id="3.30.200.20">
    <property type="entry name" value="Phosphorylase Kinase, domain 1"/>
    <property type="match status" value="1"/>
</dbReference>
<dbReference type="RefSeq" id="XP_002430642.1">
    <property type="nucleotide sequence ID" value="XM_002430597.1"/>
</dbReference>
<evidence type="ECO:0000256" key="1">
    <source>
        <dbReference type="ARBA" id="ARBA00022527"/>
    </source>
</evidence>
<dbReference type="GO" id="GO:0016477">
    <property type="term" value="P:cell migration"/>
    <property type="evidence" value="ECO:0007669"/>
    <property type="project" value="UniProtKB-ARBA"/>
</dbReference>
<organism>
    <name type="scientific">Pediculus humanus subsp. corporis</name>
    <name type="common">Body louse</name>
    <dbReference type="NCBI Taxonomy" id="121224"/>
    <lineage>
        <taxon>Eukaryota</taxon>
        <taxon>Metazoa</taxon>
        <taxon>Ecdysozoa</taxon>
        <taxon>Arthropoda</taxon>
        <taxon>Hexapoda</taxon>
        <taxon>Insecta</taxon>
        <taxon>Pterygota</taxon>
        <taxon>Neoptera</taxon>
        <taxon>Paraneoptera</taxon>
        <taxon>Psocodea</taxon>
        <taxon>Troctomorpha</taxon>
        <taxon>Phthiraptera</taxon>
        <taxon>Anoplura</taxon>
        <taxon>Pediculidae</taxon>
        <taxon>Pediculus</taxon>
    </lineage>
</organism>
<feature type="compositionally biased region" description="Basic residues" evidence="13">
    <location>
        <begin position="542"/>
        <end position="558"/>
    </location>
</feature>